<feature type="signal peptide" evidence="1">
    <location>
        <begin position="1"/>
        <end position="18"/>
    </location>
</feature>
<evidence type="ECO:0000259" key="2">
    <source>
        <dbReference type="Pfam" id="PF12697"/>
    </source>
</evidence>
<proteinExistence type="predicted"/>
<feature type="chain" id="PRO_5008058793" description="AB hydrolase-1 domain-containing protein" evidence="1">
    <location>
        <begin position="19"/>
        <end position="391"/>
    </location>
</feature>
<gene>
    <name evidence="3" type="ORF">CC84DRAFT_1254525</name>
</gene>
<keyword evidence="1" id="KW-0732">Signal</keyword>
<evidence type="ECO:0000256" key="1">
    <source>
        <dbReference type="SAM" id="SignalP"/>
    </source>
</evidence>
<dbReference type="OrthoDB" id="190201at2759"/>
<dbReference type="RefSeq" id="XP_018042571.1">
    <property type="nucleotide sequence ID" value="XM_018184473.1"/>
</dbReference>
<evidence type="ECO:0000313" key="3">
    <source>
        <dbReference type="EMBL" id="OAG12206.1"/>
    </source>
</evidence>
<dbReference type="InterPro" id="IPR029058">
    <property type="entry name" value="AB_hydrolase_fold"/>
</dbReference>
<name>A0A177CYB1_9PLEO</name>
<accession>A0A177CYB1</accession>
<dbReference type="EMBL" id="KV441548">
    <property type="protein sequence ID" value="OAG12206.1"/>
    <property type="molecule type" value="Genomic_DNA"/>
</dbReference>
<dbReference type="GeneID" id="28767959"/>
<organism evidence="3 4">
    <name type="scientific">Paraphaeosphaeria sporulosa</name>
    <dbReference type="NCBI Taxonomy" id="1460663"/>
    <lineage>
        <taxon>Eukaryota</taxon>
        <taxon>Fungi</taxon>
        <taxon>Dikarya</taxon>
        <taxon>Ascomycota</taxon>
        <taxon>Pezizomycotina</taxon>
        <taxon>Dothideomycetes</taxon>
        <taxon>Pleosporomycetidae</taxon>
        <taxon>Pleosporales</taxon>
        <taxon>Massarineae</taxon>
        <taxon>Didymosphaeriaceae</taxon>
        <taxon>Paraphaeosphaeria</taxon>
    </lineage>
</organism>
<dbReference type="Proteomes" id="UP000077069">
    <property type="component" value="Unassembled WGS sequence"/>
</dbReference>
<reference evidence="3 4" key="1">
    <citation type="submission" date="2016-05" db="EMBL/GenBank/DDBJ databases">
        <title>Comparative analysis of secretome profiles of manganese(II)-oxidizing ascomycete fungi.</title>
        <authorList>
            <consortium name="DOE Joint Genome Institute"/>
            <person name="Zeiner C.A."/>
            <person name="Purvine S.O."/>
            <person name="Zink E.M."/>
            <person name="Wu S."/>
            <person name="Pasa-Tolic L."/>
            <person name="Chaput D.L."/>
            <person name="Haridas S."/>
            <person name="Grigoriev I.V."/>
            <person name="Santelli C.M."/>
            <person name="Hansel C.M."/>
        </authorList>
    </citation>
    <scope>NUCLEOTIDE SEQUENCE [LARGE SCALE GENOMIC DNA]</scope>
    <source>
        <strain evidence="3 4">AP3s5-JAC2a</strain>
    </source>
</reference>
<keyword evidence="4" id="KW-1185">Reference proteome</keyword>
<sequence>MKAPIQLTLLALAGTSLSKPVSSPEPICRDIKLTVTASADNIDLPPFPNDTSPTAFGRYAQSFNVSNLDTKRVGGTFNIAATYCEPSRKIKGREHIIQFLLHGLGYTKEYWNGLNFPNVTYPGQYSWTHHANSQGYATLAIDNLGDGESDHPDPISMVQLPLQEAIILEIFKSLRNKAISCIPTKYSKIIMVTHSYGALIGRAVATDHPHPATGADAYIQTASSSELKGINAAVLNWAPRAASVVDPARFSHLPPAYLQVAPRAIRETVYGYPGEYDAEVLAWDESLPKPFSIGQILPPKPNTVSSFRGPVIYITGTHDAIVCDRAGNTTLLTTECAAGRDANPGLTAEKFPKARKFVARVVKATGHNVNLHYSAHESFVAAHQLLTKMGF</sequence>
<dbReference type="InterPro" id="IPR000073">
    <property type="entry name" value="AB_hydrolase_1"/>
</dbReference>
<protein>
    <recommendedName>
        <fullName evidence="2">AB hydrolase-1 domain-containing protein</fullName>
    </recommendedName>
</protein>
<dbReference type="Pfam" id="PF12697">
    <property type="entry name" value="Abhydrolase_6"/>
    <property type="match status" value="1"/>
</dbReference>
<evidence type="ECO:0000313" key="4">
    <source>
        <dbReference type="Proteomes" id="UP000077069"/>
    </source>
</evidence>
<dbReference type="SUPFAM" id="SSF53474">
    <property type="entry name" value="alpha/beta-Hydrolases"/>
    <property type="match status" value="1"/>
</dbReference>
<feature type="domain" description="AB hydrolase-1" evidence="2">
    <location>
        <begin position="100"/>
        <end position="381"/>
    </location>
</feature>
<dbReference type="InParanoid" id="A0A177CYB1"/>
<dbReference type="AlphaFoldDB" id="A0A177CYB1"/>
<dbReference type="Gene3D" id="3.40.50.1820">
    <property type="entry name" value="alpha/beta hydrolase"/>
    <property type="match status" value="1"/>
</dbReference>